<proteinExistence type="inferred from homology"/>
<dbReference type="GO" id="GO:0005737">
    <property type="term" value="C:cytoplasm"/>
    <property type="evidence" value="ECO:0007669"/>
    <property type="project" value="TreeGrafter"/>
</dbReference>
<dbReference type="CDD" id="cd03181">
    <property type="entry name" value="GST_C_EF1Bgamma_like"/>
    <property type="match status" value="1"/>
</dbReference>
<dbReference type="GeneID" id="54364592"/>
<dbReference type="InterPro" id="IPR036249">
    <property type="entry name" value="Thioredoxin-like_sf"/>
</dbReference>
<comment type="similarity">
    <text evidence="1 2">Belongs to the GST superfamily.</text>
</comment>
<dbReference type="Pfam" id="PF02798">
    <property type="entry name" value="GST_N"/>
    <property type="match status" value="1"/>
</dbReference>
<reference evidence="6" key="2">
    <citation type="submission" date="2020-04" db="EMBL/GenBank/DDBJ databases">
        <authorList>
            <consortium name="NCBI Genome Project"/>
        </authorList>
    </citation>
    <scope>NUCLEOTIDE SEQUENCE</scope>
    <source>
        <strain evidence="6">CBS 342.82</strain>
    </source>
</reference>
<dbReference type="InterPro" id="IPR004045">
    <property type="entry name" value="Glutathione_S-Trfase_N"/>
</dbReference>
<dbReference type="AlphaFoldDB" id="A0A6J3M5F3"/>
<evidence type="ECO:0000256" key="2">
    <source>
        <dbReference type="RuleBase" id="RU003494"/>
    </source>
</evidence>
<evidence type="ECO:0000259" key="4">
    <source>
        <dbReference type="PROSITE" id="PS50405"/>
    </source>
</evidence>
<dbReference type="PROSITE" id="PS50405">
    <property type="entry name" value="GST_CTER"/>
    <property type="match status" value="1"/>
</dbReference>
<dbReference type="InterPro" id="IPR004046">
    <property type="entry name" value="GST_C"/>
</dbReference>
<dbReference type="PROSITE" id="PS50404">
    <property type="entry name" value="GST_NTER"/>
    <property type="match status" value="1"/>
</dbReference>
<dbReference type="Pfam" id="PF00043">
    <property type="entry name" value="GST_C"/>
    <property type="match status" value="1"/>
</dbReference>
<gene>
    <name evidence="6" type="ORF">K489DRAFT_393964</name>
</gene>
<evidence type="ECO:0000313" key="6">
    <source>
        <dbReference type="RefSeq" id="XP_033460327.1"/>
    </source>
</evidence>
<dbReference type="InterPro" id="IPR050802">
    <property type="entry name" value="EF-GSTs"/>
</dbReference>
<evidence type="ECO:0000259" key="3">
    <source>
        <dbReference type="PROSITE" id="PS50404"/>
    </source>
</evidence>
<dbReference type="SUPFAM" id="SSF47616">
    <property type="entry name" value="GST C-terminal domain-like"/>
    <property type="match status" value="1"/>
</dbReference>
<accession>A0A6J3M5F3</accession>
<feature type="domain" description="GST C-terminal" evidence="4">
    <location>
        <begin position="93"/>
        <end position="223"/>
    </location>
</feature>
<dbReference type="GO" id="GO:0005634">
    <property type="term" value="C:nucleus"/>
    <property type="evidence" value="ECO:0007669"/>
    <property type="project" value="TreeGrafter"/>
</dbReference>
<reference evidence="6" key="3">
    <citation type="submission" date="2025-08" db="UniProtKB">
        <authorList>
            <consortium name="RefSeq"/>
        </authorList>
    </citation>
    <scope>IDENTIFICATION</scope>
    <source>
        <strain evidence="6">CBS 342.82</strain>
    </source>
</reference>
<protein>
    <submittedName>
        <fullName evidence="6">Glutathione-S-transferase theta, GST</fullName>
    </submittedName>
</protein>
<dbReference type="InterPro" id="IPR036282">
    <property type="entry name" value="Glutathione-S-Trfase_C_sf"/>
</dbReference>
<reference evidence="6" key="1">
    <citation type="submission" date="2020-01" db="EMBL/GenBank/DDBJ databases">
        <authorList>
            <consortium name="DOE Joint Genome Institute"/>
            <person name="Haridas S."/>
            <person name="Albert R."/>
            <person name="Binder M."/>
            <person name="Bloem J."/>
            <person name="Labutti K."/>
            <person name="Salamov A."/>
            <person name="Andreopoulos B."/>
            <person name="Baker S.E."/>
            <person name="Barry K."/>
            <person name="Bills G."/>
            <person name="Bluhm B.H."/>
            <person name="Cannon C."/>
            <person name="Castanera R."/>
            <person name="Culley D.E."/>
            <person name="Daum C."/>
            <person name="Ezra D."/>
            <person name="Gonzalez J.B."/>
            <person name="Henrissat B."/>
            <person name="Kuo A."/>
            <person name="Liang C."/>
            <person name="Lipzen A."/>
            <person name="Lutzoni F."/>
            <person name="Magnuson J."/>
            <person name="Mondo S."/>
            <person name="Nolan M."/>
            <person name="Ohm R."/>
            <person name="Pangilinan J."/>
            <person name="Park H.-J."/>
            <person name="Ramirez L."/>
            <person name="Alfaro M."/>
            <person name="Sun H."/>
            <person name="Tritt A."/>
            <person name="Yoshinaga Y."/>
            <person name="Zwiers L.-H."/>
            <person name="Turgeon B.G."/>
            <person name="Goodwin S.B."/>
            <person name="Spatafora J.W."/>
            <person name="Crous P.W."/>
            <person name="Grigoriev I.V."/>
        </authorList>
    </citation>
    <scope>NUCLEOTIDE SEQUENCE</scope>
    <source>
        <strain evidence="6">CBS 342.82</strain>
    </source>
</reference>
<dbReference type="InterPro" id="IPR010987">
    <property type="entry name" value="Glutathione-S-Trfase_C-like"/>
</dbReference>
<keyword evidence="5" id="KW-1185">Reference proteome</keyword>
<sequence length="227" mass="25253">MATPKFVLYGYDDNPRTLIVKIVAASAGISLKQSLVVPRMGVNKTSYMERFPLSQGKIPAIQGPGIMLTETIAICHYFAKIQPEAHLLGSSESLDQEALVLSFVSFANQELLQTLARWFLPLIPGLKDPAPYDYDAIEKGKQDSIRLLNTLEGVLSDKKWLVGDVPTLADIFVAVVVSRGLQWVLGREWRVTHPSIMRHFEAVTSLDAVTGLNHNFKLIEVEIPNKR</sequence>
<dbReference type="Proteomes" id="UP000504637">
    <property type="component" value="Unplaced"/>
</dbReference>
<dbReference type="Gene3D" id="3.40.30.10">
    <property type="entry name" value="Glutaredoxin"/>
    <property type="match status" value="1"/>
</dbReference>
<dbReference type="Gene3D" id="1.20.1050.10">
    <property type="match status" value="1"/>
</dbReference>
<dbReference type="SUPFAM" id="SSF52833">
    <property type="entry name" value="Thioredoxin-like"/>
    <property type="match status" value="1"/>
</dbReference>
<feature type="domain" description="GST N-terminal" evidence="3">
    <location>
        <begin position="4"/>
        <end position="86"/>
    </location>
</feature>
<name>A0A6J3M5F3_9PEZI</name>
<evidence type="ECO:0000313" key="5">
    <source>
        <dbReference type="Proteomes" id="UP000504637"/>
    </source>
</evidence>
<organism evidence="6">
    <name type="scientific">Dissoconium aciculare CBS 342.82</name>
    <dbReference type="NCBI Taxonomy" id="1314786"/>
    <lineage>
        <taxon>Eukaryota</taxon>
        <taxon>Fungi</taxon>
        <taxon>Dikarya</taxon>
        <taxon>Ascomycota</taxon>
        <taxon>Pezizomycotina</taxon>
        <taxon>Dothideomycetes</taxon>
        <taxon>Dothideomycetidae</taxon>
        <taxon>Mycosphaerellales</taxon>
        <taxon>Dissoconiaceae</taxon>
        <taxon>Dissoconium</taxon>
    </lineage>
</organism>
<dbReference type="PANTHER" id="PTHR43986">
    <property type="entry name" value="ELONGATION FACTOR 1-GAMMA"/>
    <property type="match status" value="1"/>
</dbReference>
<dbReference type="OrthoDB" id="249703at2759"/>
<dbReference type="GO" id="GO:0006414">
    <property type="term" value="P:translational elongation"/>
    <property type="evidence" value="ECO:0007669"/>
    <property type="project" value="TreeGrafter"/>
</dbReference>
<dbReference type="PANTHER" id="PTHR43986:SF1">
    <property type="entry name" value="ELONGATION FACTOR 1-GAMMA"/>
    <property type="match status" value="1"/>
</dbReference>
<evidence type="ECO:0000256" key="1">
    <source>
        <dbReference type="ARBA" id="ARBA00007409"/>
    </source>
</evidence>
<dbReference type="RefSeq" id="XP_033460327.1">
    <property type="nucleotide sequence ID" value="XM_033606792.1"/>
</dbReference>